<gene>
    <name evidence="1" type="ORF">UFOVP213_28</name>
</gene>
<dbReference type="EMBL" id="LR798258">
    <property type="protein sequence ID" value="CAB5218540.1"/>
    <property type="molecule type" value="Genomic_DNA"/>
</dbReference>
<evidence type="ECO:0000313" key="1">
    <source>
        <dbReference type="EMBL" id="CAB5218540.1"/>
    </source>
</evidence>
<accession>A0A6J7WL31</accession>
<sequence length="70" mass="8569">MYFNWLLSRKPLNQNAMNELSYLEKGKLFGLLIFIIDKYEDYVNDENFTSLHEFYKAEIETYKTIYEKIK</sequence>
<organism evidence="1">
    <name type="scientific">uncultured Caudovirales phage</name>
    <dbReference type="NCBI Taxonomy" id="2100421"/>
    <lineage>
        <taxon>Viruses</taxon>
        <taxon>Duplodnaviria</taxon>
        <taxon>Heunggongvirae</taxon>
        <taxon>Uroviricota</taxon>
        <taxon>Caudoviricetes</taxon>
        <taxon>Peduoviridae</taxon>
        <taxon>Maltschvirus</taxon>
        <taxon>Maltschvirus maltsch</taxon>
    </lineage>
</organism>
<proteinExistence type="predicted"/>
<reference evidence="1" key="1">
    <citation type="submission" date="2020-05" db="EMBL/GenBank/DDBJ databases">
        <authorList>
            <person name="Chiriac C."/>
            <person name="Salcher M."/>
            <person name="Ghai R."/>
            <person name="Kavagutti S V."/>
        </authorList>
    </citation>
    <scope>NUCLEOTIDE SEQUENCE</scope>
</reference>
<protein>
    <submittedName>
        <fullName evidence="1">Uncharacterized protein</fullName>
    </submittedName>
</protein>
<name>A0A6J7WL31_9CAUD</name>